<evidence type="ECO:0000256" key="6">
    <source>
        <dbReference type="PROSITE-ProRule" id="PRU10007"/>
    </source>
</evidence>
<dbReference type="Gene3D" id="3.40.309.10">
    <property type="entry name" value="Aldehyde Dehydrogenase, Chain A, domain 2"/>
    <property type="match status" value="1"/>
</dbReference>
<dbReference type="Proteomes" id="UP000635565">
    <property type="component" value="Unassembled WGS sequence"/>
</dbReference>
<dbReference type="PANTHER" id="PTHR42862">
    <property type="entry name" value="DELTA-1-PYRROLINE-5-CARBOXYLATE DEHYDROGENASE 1, ISOFORM A-RELATED"/>
    <property type="match status" value="1"/>
</dbReference>
<protein>
    <recommendedName>
        <fullName evidence="2">L-glutamate gamma-semialdehyde dehydrogenase</fullName>
        <ecNumber evidence="2">1.2.1.88</ecNumber>
    </recommendedName>
</protein>
<dbReference type="PROSITE" id="PS00070">
    <property type="entry name" value="ALDEHYDE_DEHYDR_CYS"/>
    <property type="match status" value="1"/>
</dbReference>
<gene>
    <name evidence="9" type="ORF">KSZ_23100</name>
</gene>
<keyword evidence="10" id="KW-1185">Reference proteome</keyword>
<comment type="pathway">
    <text evidence="1">Amino-acid degradation; L-proline degradation into L-glutamate; L-glutamate from L-proline: step 2/2.</text>
</comment>
<dbReference type="Gene3D" id="3.40.605.10">
    <property type="entry name" value="Aldehyde Dehydrogenase, Chain A, domain 1"/>
    <property type="match status" value="1"/>
</dbReference>
<comment type="similarity">
    <text evidence="7">Belongs to the aldehyde dehydrogenase family.</text>
</comment>
<evidence type="ECO:0000313" key="10">
    <source>
        <dbReference type="Proteomes" id="UP000635565"/>
    </source>
</evidence>
<dbReference type="PANTHER" id="PTHR42862:SF1">
    <property type="entry name" value="DELTA-1-PYRROLINE-5-CARBOXYLATE DEHYDROGENASE 2, ISOFORM A-RELATED"/>
    <property type="match status" value="1"/>
</dbReference>
<dbReference type="EMBL" id="BNJJ01000005">
    <property type="protein sequence ID" value="GHO84304.1"/>
    <property type="molecule type" value="Genomic_DNA"/>
</dbReference>
<feature type="domain" description="Aldehyde dehydrogenase" evidence="8">
    <location>
        <begin position="61"/>
        <end position="521"/>
    </location>
</feature>
<dbReference type="InterPro" id="IPR016162">
    <property type="entry name" value="Ald_DH_N"/>
</dbReference>
<evidence type="ECO:0000313" key="9">
    <source>
        <dbReference type="EMBL" id="GHO84304.1"/>
    </source>
</evidence>
<dbReference type="InterPro" id="IPR050485">
    <property type="entry name" value="Proline_metab_enzyme"/>
</dbReference>
<evidence type="ECO:0000256" key="1">
    <source>
        <dbReference type="ARBA" id="ARBA00004786"/>
    </source>
</evidence>
<evidence type="ECO:0000256" key="7">
    <source>
        <dbReference type="RuleBase" id="RU003345"/>
    </source>
</evidence>
<keyword evidence="4" id="KW-0520">NAD</keyword>
<dbReference type="CDD" id="cd07124">
    <property type="entry name" value="ALDH_PutA-P5CDH-RocA"/>
    <property type="match status" value="1"/>
</dbReference>
<evidence type="ECO:0000256" key="2">
    <source>
        <dbReference type="ARBA" id="ARBA00012884"/>
    </source>
</evidence>
<dbReference type="InterPro" id="IPR029510">
    <property type="entry name" value="Ald_DH_CS_GLU"/>
</dbReference>
<dbReference type="InterPro" id="IPR016163">
    <property type="entry name" value="Ald_DH_C"/>
</dbReference>
<name>A0ABQ3VEZ5_9CHLR</name>
<proteinExistence type="inferred from homology"/>
<dbReference type="NCBIfam" id="NF002852">
    <property type="entry name" value="PRK03137.1"/>
    <property type="match status" value="1"/>
</dbReference>
<dbReference type="NCBIfam" id="TIGR01237">
    <property type="entry name" value="D1pyr5carbox2"/>
    <property type="match status" value="1"/>
</dbReference>
<evidence type="ECO:0000256" key="4">
    <source>
        <dbReference type="ARBA" id="ARBA00023027"/>
    </source>
</evidence>
<reference evidence="9 10" key="1">
    <citation type="journal article" date="2021" name="Int. J. Syst. Evol. Microbiol.">
        <title>Reticulibacter mediterranei gen. nov., sp. nov., within the new family Reticulibacteraceae fam. nov., and Ktedonospora formicarum gen. nov., sp. nov., Ktedonobacter robiniae sp. nov., Dictyobacter formicarum sp. nov. and Dictyobacter arantiisoli sp. nov., belonging to the class Ktedonobacteria.</title>
        <authorList>
            <person name="Yabe S."/>
            <person name="Zheng Y."/>
            <person name="Wang C.M."/>
            <person name="Sakai Y."/>
            <person name="Abe K."/>
            <person name="Yokota A."/>
            <person name="Donadio S."/>
            <person name="Cavaletti L."/>
            <person name="Monciardini P."/>
        </authorList>
    </citation>
    <scope>NUCLEOTIDE SEQUENCE [LARGE SCALE GENOMIC DNA]</scope>
    <source>
        <strain evidence="9 10">SOSP1-9</strain>
    </source>
</reference>
<comment type="catalytic activity">
    <reaction evidence="5">
        <text>L-glutamate 5-semialdehyde + NAD(+) + H2O = L-glutamate + NADH + 2 H(+)</text>
        <dbReference type="Rhea" id="RHEA:30235"/>
        <dbReference type="ChEBI" id="CHEBI:15377"/>
        <dbReference type="ChEBI" id="CHEBI:15378"/>
        <dbReference type="ChEBI" id="CHEBI:29985"/>
        <dbReference type="ChEBI" id="CHEBI:57540"/>
        <dbReference type="ChEBI" id="CHEBI:57945"/>
        <dbReference type="ChEBI" id="CHEBI:58066"/>
        <dbReference type="EC" id="1.2.1.88"/>
    </reaction>
</comment>
<evidence type="ECO:0000259" key="8">
    <source>
        <dbReference type="Pfam" id="PF00171"/>
    </source>
</evidence>
<dbReference type="InterPro" id="IPR005932">
    <property type="entry name" value="RocA"/>
</dbReference>
<organism evidence="9 10">
    <name type="scientific">Dictyobacter formicarum</name>
    <dbReference type="NCBI Taxonomy" id="2778368"/>
    <lineage>
        <taxon>Bacteria</taxon>
        <taxon>Bacillati</taxon>
        <taxon>Chloroflexota</taxon>
        <taxon>Ktedonobacteria</taxon>
        <taxon>Ktedonobacterales</taxon>
        <taxon>Dictyobacteraceae</taxon>
        <taxon>Dictyobacter</taxon>
    </lineage>
</organism>
<dbReference type="EC" id="1.2.1.88" evidence="2"/>
<comment type="caution">
    <text evidence="9">The sequence shown here is derived from an EMBL/GenBank/DDBJ whole genome shotgun (WGS) entry which is preliminary data.</text>
</comment>
<dbReference type="InterPro" id="IPR016160">
    <property type="entry name" value="Ald_DH_CS_CYS"/>
</dbReference>
<dbReference type="Pfam" id="PF00171">
    <property type="entry name" value="Aldedh"/>
    <property type="match status" value="1"/>
</dbReference>
<evidence type="ECO:0000256" key="5">
    <source>
        <dbReference type="ARBA" id="ARBA00048142"/>
    </source>
</evidence>
<dbReference type="PROSITE" id="PS00687">
    <property type="entry name" value="ALDEHYDE_DEHYDR_GLU"/>
    <property type="match status" value="1"/>
</dbReference>
<sequence length="525" mass="57102">MTTVFENAITHAQKSFVNEPFTDFSQESNRHAQESALEQVKNELGRAYPLIIGDKKIYSEQTFNSVNPGQPEQVIGTFSAATREQTNEAIQAAATAFESWKRVPASERAGYLFAAADLMRQRRFLINAWMIYEVGKSWVEADVETAEAIDFLEFYGREMLRLADKQPITPFPGEENELVYIPLGVAAVIPPWNFPNAIMTGMTSAAFVSGNTVVLKPASTAPAIAYQFLQILEEVGLPAGVVNYLTGSGSTIGDTLVDSPQVRFVSFTGSREVGTHIYERASKVHPGQRWLKRSILEMGGKDAIIVDETADLEDAATNIVFSAFGFQGQKCSAGSRAIIVDAVYDDVLQKVVEKAKKLTLGDVTQAGTYMGAVVDANAKKKILEYIEIGKNEGQLVLGGGEQGPGYFVEPTIFADVGPHARIAQEEIFGPVLAVIKANDFDQALAIANDTEYGLTGSLYSTNAEHIARAKEEYHVGNLYFNRKCTGALVGVHPFGGFNMSGTDSKAGGRDYLLLFTQAKAISVKK</sequence>
<dbReference type="InterPro" id="IPR015590">
    <property type="entry name" value="Aldehyde_DH_dom"/>
</dbReference>
<feature type="active site" evidence="6">
    <location>
        <position position="297"/>
    </location>
</feature>
<evidence type="ECO:0000256" key="3">
    <source>
        <dbReference type="ARBA" id="ARBA00023002"/>
    </source>
</evidence>
<keyword evidence="3 7" id="KW-0560">Oxidoreductase</keyword>
<dbReference type="InterPro" id="IPR016161">
    <property type="entry name" value="Ald_DH/histidinol_DH"/>
</dbReference>
<accession>A0ABQ3VEZ5</accession>
<dbReference type="SUPFAM" id="SSF53720">
    <property type="entry name" value="ALDH-like"/>
    <property type="match status" value="1"/>
</dbReference>
<dbReference type="RefSeq" id="WP_201361927.1">
    <property type="nucleotide sequence ID" value="NZ_BNJJ01000005.1"/>
</dbReference>